<dbReference type="Pfam" id="PF08613">
    <property type="entry name" value="Cyclin"/>
    <property type="match status" value="1"/>
</dbReference>
<evidence type="ECO:0000256" key="1">
    <source>
        <dbReference type="SAM" id="MobiDB-lite"/>
    </source>
</evidence>
<feature type="region of interest" description="Disordered" evidence="1">
    <location>
        <begin position="659"/>
        <end position="678"/>
    </location>
</feature>
<accession>A0ABP0C4T4</accession>
<feature type="compositionally biased region" description="Low complexity" evidence="1">
    <location>
        <begin position="107"/>
        <end position="118"/>
    </location>
</feature>
<comment type="caution">
    <text evidence="2">The sequence shown here is derived from an EMBL/GenBank/DDBJ whole genome shotgun (WGS) entry which is preliminary data.</text>
</comment>
<protein>
    <submittedName>
        <fullName evidence="2">PHO85 cyclin-5</fullName>
    </submittedName>
</protein>
<dbReference type="PANTHER" id="PTHR15615">
    <property type="match status" value="1"/>
</dbReference>
<feature type="region of interest" description="Disordered" evidence="1">
    <location>
        <begin position="107"/>
        <end position="139"/>
    </location>
</feature>
<dbReference type="PANTHER" id="PTHR15615:SF36">
    <property type="entry name" value="PHO85 CYCLIN-5"/>
    <property type="match status" value="1"/>
</dbReference>
<dbReference type="EMBL" id="CAWUHD010000067">
    <property type="protein sequence ID" value="CAK7226591.1"/>
    <property type="molecule type" value="Genomic_DNA"/>
</dbReference>
<reference evidence="2 3" key="1">
    <citation type="submission" date="2024-01" db="EMBL/GenBank/DDBJ databases">
        <authorList>
            <person name="Allen C."/>
            <person name="Tagirdzhanova G."/>
        </authorList>
    </citation>
    <scope>NUCLEOTIDE SEQUENCE [LARGE SCALE GENOMIC DNA]</scope>
</reference>
<dbReference type="Proteomes" id="UP001642482">
    <property type="component" value="Unassembled WGS sequence"/>
</dbReference>
<dbReference type="CDD" id="cd20557">
    <property type="entry name" value="CYCLIN_ScPCL1-like"/>
    <property type="match status" value="1"/>
</dbReference>
<proteinExistence type="predicted"/>
<organism evidence="2 3">
    <name type="scientific">Sporothrix eucalyptigena</name>
    <dbReference type="NCBI Taxonomy" id="1812306"/>
    <lineage>
        <taxon>Eukaryota</taxon>
        <taxon>Fungi</taxon>
        <taxon>Dikarya</taxon>
        <taxon>Ascomycota</taxon>
        <taxon>Pezizomycotina</taxon>
        <taxon>Sordariomycetes</taxon>
        <taxon>Sordariomycetidae</taxon>
        <taxon>Ophiostomatales</taxon>
        <taxon>Ophiostomataceae</taxon>
        <taxon>Sporothrix</taxon>
    </lineage>
</organism>
<dbReference type="InterPro" id="IPR013922">
    <property type="entry name" value="Cyclin_PHO80-like"/>
</dbReference>
<name>A0ABP0C4T4_9PEZI</name>
<dbReference type="Gene3D" id="1.10.472.10">
    <property type="entry name" value="Cyclin-like"/>
    <property type="match status" value="1"/>
</dbReference>
<gene>
    <name evidence="2" type="primary">PCL5</name>
    <name evidence="2" type="ORF">SEUCBS140593_006288</name>
</gene>
<evidence type="ECO:0000313" key="3">
    <source>
        <dbReference type="Proteomes" id="UP001642482"/>
    </source>
</evidence>
<sequence>MQGDDEHGSPLAPLHPRLRHTTLPYSSSVIATCASASQSSVWSHGSSDSSSQSSIDDISFDCLSTISSQTSVSSVSSHGSVCMSSQQGADAKLAAARTWQTQQQQLQRLQQQQQQQQQSTSVPPALRQHPRRSSVAPAVVPSLVRQSDRRTTFVDHLVDASTQIVQAIWPLSSVIGRGESVNSSSNSSYLLPLRTFIQETLRRSRASYSTLQVALYYLILIKPRLPSQNFTMEQTNDSHACRALQCGRRMFLAALILASKYLQDRNYSARAWSKISGLSTAEINQNETAFLHAVNWRLHITNELYNRWIECVNKFNSPQLPPSPGPAVVDGFERKCFEFRMLIQKLSPSLDNMDELFGPSTPVVVRRSSTCQLVAGALSPVSMCSSPEASADGLLSASSENTPIASKMSGVISGVVNNNGVMQHSPATPTAFTAGRVAPALGLLPTPKLAPPQAGIFNCTSTSAAPPTSAQILAGSRSSMCFAVAQASSASASQFLDRWPPAMSSSSSMSPVGAMLTRRSSLANSVSTASSPESMISDSSLVSRSSSVSSAWSLMNAPTAQLSKLDVQARHRFLKHQGSSGSLREKSCFGLRTAGNIPAVVPEDYEITDDCSSAVFASPETMYTGPVGKDVQRRSSDVDAKAAAHALADLQQQQFYAGPIDGNKPRASLKRSRPMSGEASFLQDNVRDLLRGGLPKGASNCGLEAMVMAQPATVQLQQQQMLSVAPTDLDMQTASRASALTGSRKRLCRTTSAGAVPTASTFSYGMDLQHPSMTGLCGPGMWQGILN</sequence>
<keyword evidence="3" id="KW-1185">Reference proteome</keyword>
<evidence type="ECO:0000313" key="2">
    <source>
        <dbReference type="EMBL" id="CAK7226591.1"/>
    </source>
</evidence>